<evidence type="ECO:0000256" key="2">
    <source>
        <dbReference type="SAM" id="Phobius"/>
    </source>
</evidence>
<accession>A0A4T2BN05</accession>
<evidence type="ECO:0000313" key="4">
    <source>
        <dbReference type="Proteomes" id="UP000306192"/>
    </source>
</evidence>
<dbReference type="GO" id="GO:0055085">
    <property type="term" value="P:transmembrane transport"/>
    <property type="evidence" value="ECO:0007669"/>
    <property type="project" value="InterPro"/>
</dbReference>
<reference evidence="3 4" key="1">
    <citation type="journal article" date="2019" name="Microorganisms">
        <title>Systematic Affiliation and Genome Analysis of Subtercola vilae DB165(T) with Particular Emphasis on Cold Adaptation of an Isolate from a High-Altitude Cold Volcano Lake.</title>
        <authorList>
            <person name="Villalobos A.S."/>
            <person name="Wiese J."/>
            <person name="Imhoff J.F."/>
            <person name="Dorador C."/>
            <person name="Keller A."/>
            <person name="Hentschel U."/>
        </authorList>
    </citation>
    <scope>NUCLEOTIDE SEQUENCE [LARGE SCALE GENOMIC DNA]</scope>
    <source>
        <strain evidence="3 4">DB165</strain>
    </source>
</reference>
<dbReference type="AlphaFoldDB" id="A0A4T2BN05"/>
<keyword evidence="2" id="KW-0812">Transmembrane</keyword>
<comment type="caution">
    <text evidence="3">The sequence shown here is derived from an EMBL/GenBank/DDBJ whole genome shotgun (WGS) entry which is preliminary data.</text>
</comment>
<feature type="region of interest" description="Disordered" evidence="1">
    <location>
        <begin position="142"/>
        <end position="167"/>
    </location>
</feature>
<dbReference type="InterPro" id="IPR007251">
    <property type="entry name" value="Iron_permease_Fet4"/>
</dbReference>
<name>A0A4T2BN05_9MICO</name>
<feature type="compositionally biased region" description="Basic and acidic residues" evidence="1">
    <location>
        <begin position="151"/>
        <end position="167"/>
    </location>
</feature>
<dbReference type="RefSeq" id="WP_136643166.1">
    <property type="nucleotide sequence ID" value="NZ_QYRT01000037.1"/>
</dbReference>
<evidence type="ECO:0000256" key="1">
    <source>
        <dbReference type="SAM" id="MobiDB-lite"/>
    </source>
</evidence>
<dbReference type="Proteomes" id="UP000306192">
    <property type="component" value="Unassembled WGS sequence"/>
</dbReference>
<organism evidence="3 4">
    <name type="scientific">Subtercola vilae</name>
    <dbReference type="NCBI Taxonomy" id="2056433"/>
    <lineage>
        <taxon>Bacteria</taxon>
        <taxon>Bacillati</taxon>
        <taxon>Actinomycetota</taxon>
        <taxon>Actinomycetes</taxon>
        <taxon>Micrococcales</taxon>
        <taxon>Microbacteriaceae</taxon>
        <taxon>Subtercola</taxon>
    </lineage>
</organism>
<keyword evidence="2" id="KW-0472">Membrane</keyword>
<keyword evidence="4" id="KW-1185">Reference proteome</keyword>
<evidence type="ECO:0008006" key="5">
    <source>
        <dbReference type="Google" id="ProtNLM"/>
    </source>
</evidence>
<dbReference type="OrthoDB" id="3391137at2"/>
<sequence>MTNTPYDTLGYRVTATSPASRSRASRMLHTIGQASSHSAAGLFATASILAWVIFGILTNFPDWWDNALYVVSSSVTFIMVFAIQHTQSRQQSATQRKLDEILRAMPGADERLIAVEEAPDAELEALTELNLSDREKAIDDSGLLSSHPLSAKHDALTREKLEARRTD</sequence>
<dbReference type="Pfam" id="PF04120">
    <property type="entry name" value="Iron_permease"/>
    <property type="match status" value="1"/>
</dbReference>
<feature type="transmembrane region" description="Helical" evidence="2">
    <location>
        <begin position="39"/>
        <end position="60"/>
    </location>
</feature>
<gene>
    <name evidence="3" type="ORF">D4765_15250</name>
</gene>
<keyword evidence="2" id="KW-1133">Transmembrane helix</keyword>
<evidence type="ECO:0000313" key="3">
    <source>
        <dbReference type="EMBL" id="TIH33093.1"/>
    </source>
</evidence>
<dbReference type="EMBL" id="QYRT01000037">
    <property type="protein sequence ID" value="TIH33093.1"/>
    <property type="molecule type" value="Genomic_DNA"/>
</dbReference>
<protein>
    <recommendedName>
        <fullName evidence="5">Low affinity iron permease family protein</fullName>
    </recommendedName>
</protein>
<proteinExistence type="predicted"/>
<feature type="transmembrane region" description="Helical" evidence="2">
    <location>
        <begin position="66"/>
        <end position="83"/>
    </location>
</feature>